<evidence type="ECO:0000313" key="7">
    <source>
        <dbReference type="Proteomes" id="UP001058602"/>
    </source>
</evidence>
<evidence type="ECO:0000256" key="2">
    <source>
        <dbReference type="ARBA" id="ARBA00023015"/>
    </source>
</evidence>
<gene>
    <name evidence="4 6" type="primary">rfaH</name>
    <name evidence="6" type="ORF">NP165_09365</name>
</gene>
<dbReference type="SUPFAM" id="SSF82679">
    <property type="entry name" value="N-utilization substance G protein NusG, N-terminal domain"/>
    <property type="match status" value="1"/>
</dbReference>
<evidence type="ECO:0000256" key="4">
    <source>
        <dbReference type="HAMAP-Rule" id="MF_00951"/>
    </source>
</evidence>
<evidence type="ECO:0000256" key="3">
    <source>
        <dbReference type="ARBA" id="ARBA00023163"/>
    </source>
</evidence>
<dbReference type="PANTHER" id="PTHR30265:SF7">
    <property type="entry name" value="TRANSCRIPTION ANTITERMINATION PROTEIN RFAH"/>
    <property type="match status" value="1"/>
</dbReference>
<dbReference type="InterPro" id="IPR006645">
    <property type="entry name" value="NGN-like_dom"/>
</dbReference>
<feature type="domain" description="NusG-like N-terminal" evidence="5">
    <location>
        <begin position="1"/>
        <end position="101"/>
    </location>
</feature>
<comment type="similarity">
    <text evidence="4">Belongs to the RfaH family.</text>
</comment>
<dbReference type="CDD" id="cd09892">
    <property type="entry name" value="NGN_SP_RfaH"/>
    <property type="match status" value="1"/>
</dbReference>
<keyword evidence="1 4" id="KW-0889">Transcription antitermination</keyword>
<comment type="function">
    <text evidence="4">Enhances distal genes transcription elongation in a specialized subset of operons that encode extracytoplasmic components.</text>
</comment>
<dbReference type="HAMAP" id="MF_00951">
    <property type="entry name" value="RfaH"/>
    <property type="match status" value="1"/>
</dbReference>
<dbReference type="Proteomes" id="UP001058602">
    <property type="component" value="Chromosome 1"/>
</dbReference>
<evidence type="ECO:0000313" key="6">
    <source>
        <dbReference type="EMBL" id="UUM29920.1"/>
    </source>
</evidence>
<dbReference type="InterPro" id="IPR036735">
    <property type="entry name" value="NGN_dom_sf"/>
</dbReference>
<protein>
    <recommendedName>
        <fullName evidence="4">Transcription antitermination protein RfaH</fullName>
    </recommendedName>
</protein>
<dbReference type="InterPro" id="IPR010215">
    <property type="entry name" value="Transcription_antiterm_RfaH"/>
</dbReference>
<evidence type="ECO:0000259" key="5">
    <source>
        <dbReference type="SMART" id="SM00738"/>
    </source>
</evidence>
<dbReference type="NCBIfam" id="NF006534">
    <property type="entry name" value="PRK09014.1"/>
    <property type="match status" value="1"/>
</dbReference>
<keyword evidence="4" id="KW-0238">DNA-binding</keyword>
<dbReference type="SMART" id="SM00738">
    <property type="entry name" value="NGN"/>
    <property type="match status" value="1"/>
</dbReference>
<keyword evidence="2 4" id="KW-0805">Transcription regulation</keyword>
<dbReference type="RefSeq" id="WP_257083709.1">
    <property type="nucleotide sequence ID" value="NZ_CP102096.1"/>
</dbReference>
<sequence>MKQWYLLYCKRSEQQRAKMHLENQGVECYYPETQVEKITRGKRQIKPEPLFPSYVFARFDAELGPTFTTIRSTRGVVDFVRMGPHPQILQDSLIETLKEIEQLQQQMQSDLPSEGDVIRVASGQFSGMEAIYKEPDGETRSILLVKMLSKPVEVSVDNKHLDI</sequence>
<proteinExistence type="inferred from homology"/>
<organism evidence="6 7">
    <name type="scientific">Vibrio japonicus</name>
    <dbReference type="NCBI Taxonomy" id="1824638"/>
    <lineage>
        <taxon>Bacteria</taxon>
        <taxon>Pseudomonadati</taxon>
        <taxon>Pseudomonadota</taxon>
        <taxon>Gammaproteobacteria</taxon>
        <taxon>Vibrionales</taxon>
        <taxon>Vibrionaceae</taxon>
        <taxon>Vibrio</taxon>
    </lineage>
</organism>
<dbReference type="InterPro" id="IPR043425">
    <property type="entry name" value="NusG-like"/>
</dbReference>
<evidence type="ECO:0000256" key="1">
    <source>
        <dbReference type="ARBA" id="ARBA00022814"/>
    </source>
</evidence>
<dbReference type="NCBIfam" id="TIGR01955">
    <property type="entry name" value="RfaH"/>
    <property type="match status" value="1"/>
</dbReference>
<keyword evidence="3 4" id="KW-0804">Transcription</keyword>
<name>A0ABY5LFJ2_9VIBR</name>
<dbReference type="EMBL" id="CP102096">
    <property type="protein sequence ID" value="UUM29920.1"/>
    <property type="molecule type" value="Genomic_DNA"/>
</dbReference>
<reference evidence="6" key="1">
    <citation type="submission" date="2022-07" db="EMBL/GenBank/DDBJ databases">
        <title>Complete genome of Vibrio japonicus strain JCM 31412T and phylogenomic assessment of the Nereis clade of the genus Vibrio.</title>
        <authorList>
            <person name="Shlafstein M.D."/>
            <person name="Emsley S.A."/>
            <person name="Ushijima B."/>
            <person name="Videau P."/>
            <person name="Saw J.H."/>
        </authorList>
    </citation>
    <scope>NUCLEOTIDE SEQUENCE</scope>
    <source>
        <strain evidence="6">JCM 31412</strain>
    </source>
</reference>
<dbReference type="PANTHER" id="PTHR30265">
    <property type="entry name" value="RHO-INTERACTING TRANSCRIPTION TERMINATION FACTOR NUSG"/>
    <property type="match status" value="1"/>
</dbReference>
<dbReference type="Pfam" id="PF02357">
    <property type="entry name" value="NusG"/>
    <property type="match status" value="1"/>
</dbReference>
<comment type="subunit">
    <text evidence="4">Interacts with both the nontemplate DNA and the RNA polymerase (RNAP).</text>
</comment>
<dbReference type="Gene3D" id="3.30.70.940">
    <property type="entry name" value="NusG, N-terminal domain"/>
    <property type="match status" value="1"/>
</dbReference>
<keyword evidence="7" id="KW-1185">Reference proteome</keyword>
<accession>A0ABY5LFJ2</accession>